<reference evidence="5" key="1">
    <citation type="journal article" date="2019" name="bioRxiv">
        <title>The Genome of the Zebra Mussel, Dreissena polymorpha: A Resource for Invasive Species Research.</title>
        <authorList>
            <person name="McCartney M.A."/>
            <person name="Auch B."/>
            <person name="Kono T."/>
            <person name="Mallez S."/>
            <person name="Zhang Y."/>
            <person name="Obille A."/>
            <person name="Becker A."/>
            <person name="Abrahante J.E."/>
            <person name="Garbe J."/>
            <person name="Badalamenti J.P."/>
            <person name="Herman A."/>
            <person name="Mangelson H."/>
            <person name="Liachko I."/>
            <person name="Sullivan S."/>
            <person name="Sone E.D."/>
            <person name="Koren S."/>
            <person name="Silverstein K.A.T."/>
            <person name="Beckman K.B."/>
            <person name="Gohl D.M."/>
        </authorList>
    </citation>
    <scope>NUCLEOTIDE SEQUENCE</scope>
    <source>
        <strain evidence="5">Duluth1</strain>
        <tissue evidence="5">Whole animal</tissue>
    </source>
</reference>
<accession>A0A9D4ECN1</accession>
<name>A0A9D4ECN1_DREPO</name>
<sequence>MSGTIETSIAGQQETCKPTTSDILGPYYLENAPRTNWICQQRGHSSKKSRDIVVEGRILDENCRPLPKARIEIWQAGADGKYSSKFECRGHLFSDDDGQYAFITVRPGKYTMDDEFRPAHIHYRIVKPLFSTLVTQLYFSGDSSLGEKDACAVCHSGSSDLVTPIMDSCDTLDGGGECCIATAHFDIVLARINGTLADAKVSDKQK</sequence>
<dbReference type="Gene3D" id="2.60.130.10">
    <property type="entry name" value="Aromatic compound dioxygenase"/>
    <property type="match status" value="1"/>
</dbReference>
<dbReference type="PANTHER" id="PTHR33711:SF10">
    <property type="entry name" value="INTRADIOL RING-CLEAVAGE DIOXYGENASES DOMAIN-CONTAINING PROTEIN"/>
    <property type="match status" value="1"/>
</dbReference>
<dbReference type="InterPro" id="IPR015889">
    <property type="entry name" value="Intradiol_dOase_core"/>
</dbReference>
<evidence type="ECO:0000256" key="3">
    <source>
        <dbReference type="ARBA" id="ARBA00023002"/>
    </source>
</evidence>
<evidence type="ECO:0000256" key="2">
    <source>
        <dbReference type="ARBA" id="ARBA00022964"/>
    </source>
</evidence>
<dbReference type="GO" id="GO:0008199">
    <property type="term" value="F:ferric iron binding"/>
    <property type="evidence" value="ECO:0007669"/>
    <property type="project" value="InterPro"/>
</dbReference>
<feature type="domain" description="Intradiol ring-cleavage dioxygenases" evidence="4">
    <location>
        <begin position="24"/>
        <end position="189"/>
    </location>
</feature>
<organism evidence="5 6">
    <name type="scientific">Dreissena polymorpha</name>
    <name type="common">Zebra mussel</name>
    <name type="synonym">Mytilus polymorpha</name>
    <dbReference type="NCBI Taxonomy" id="45954"/>
    <lineage>
        <taxon>Eukaryota</taxon>
        <taxon>Metazoa</taxon>
        <taxon>Spiralia</taxon>
        <taxon>Lophotrochozoa</taxon>
        <taxon>Mollusca</taxon>
        <taxon>Bivalvia</taxon>
        <taxon>Autobranchia</taxon>
        <taxon>Heteroconchia</taxon>
        <taxon>Euheterodonta</taxon>
        <taxon>Imparidentia</taxon>
        <taxon>Neoheterodontei</taxon>
        <taxon>Myida</taxon>
        <taxon>Dreissenoidea</taxon>
        <taxon>Dreissenidae</taxon>
        <taxon>Dreissena</taxon>
    </lineage>
</organism>
<dbReference type="InterPro" id="IPR000627">
    <property type="entry name" value="Intradiol_dOase_C"/>
</dbReference>
<evidence type="ECO:0000256" key="1">
    <source>
        <dbReference type="ARBA" id="ARBA00007825"/>
    </source>
</evidence>
<evidence type="ECO:0000313" key="5">
    <source>
        <dbReference type="EMBL" id="KAH3775697.1"/>
    </source>
</evidence>
<dbReference type="InterPro" id="IPR050770">
    <property type="entry name" value="Intradiol_RC_Dioxygenase"/>
</dbReference>
<dbReference type="OrthoDB" id="45055at2759"/>
<dbReference type="PANTHER" id="PTHR33711">
    <property type="entry name" value="DIOXYGENASE, PUTATIVE (AFU_ORTHOLOGUE AFUA_2G02910)-RELATED"/>
    <property type="match status" value="1"/>
</dbReference>
<dbReference type="GO" id="GO:0016702">
    <property type="term" value="F:oxidoreductase activity, acting on single donors with incorporation of molecular oxygen, incorporation of two atoms of oxygen"/>
    <property type="evidence" value="ECO:0007669"/>
    <property type="project" value="InterPro"/>
</dbReference>
<dbReference type="EMBL" id="JAIWYP010000009">
    <property type="protein sequence ID" value="KAH3775697.1"/>
    <property type="molecule type" value="Genomic_DNA"/>
</dbReference>
<reference evidence="5" key="2">
    <citation type="submission" date="2020-11" db="EMBL/GenBank/DDBJ databases">
        <authorList>
            <person name="McCartney M.A."/>
            <person name="Auch B."/>
            <person name="Kono T."/>
            <person name="Mallez S."/>
            <person name="Becker A."/>
            <person name="Gohl D.M."/>
            <person name="Silverstein K.A.T."/>
            <person name="Koren S."/>
            <person name="Bechman K.B."/>
            <person name="Herman A."/>
            <person name="Abrahante J.E."/>
            <person name="Garbe J."/>
        </authorList>
    </citation>
    <scope>NUCLEOTIDE SEQUENCE</scope>
    <source>
        <strain evidence="5">Duluth1</strain>
        <tissue evidence="5">Whole animal</tissue>
    </source>
</reference>
<proteinExistence type="inferred from homology"/>
<keyword evidence="2" id="KW-0223">Dioxygenase</keyword>
<dbReference type="SUPFAM" id="SSF49482">
    <property type="entry name" value="Aromatic compound dioxygenase"/>
    <property type="match status" value="1"/>
</dbReference>
<comment type="caution">
    <text evidence="5">The sequence shown here is derived from an EMBL/GenBank/DDBJ whole genome shotgun (WGS) entry which is preliminary data.</text>
</comment>
<keyword evidence="3" id="KW-0560">Oxidoreductase</keyword>
<dbReference type="Pfam" id="PF00775">
    <property type="entry name" value="Dioxygenase_C"/>
    <property type="match status" value="1"/>
</dbReference>
<dbReference type="Proteomes" id="UP000828390">
    <property type="component" value="Unassembled WGS sequence"/>
</dbReference>
<evidence type="ECO:0000313" key="6">
    <source>
        <dbReference type="Proteomes" id="UP000828390"/>
    </source>
</evidence>
<dbReference type="AlphaFoldDB" id="A0A9D4ECN1"/>
<gene>
    <name evidence="5" type="ORF">DPMN_177102</name>
</gene>
<comment type="similarity">
    <text evidence="1">Belongs to the intradiol ring-cleavage dioxygenase family.</text>
</comment>
<protein>
    <recommendedName>
        <fullName evidence="4">Intradiol ring-cleavage dioxygenases domain-containing protein</fullName>
    </recommendedName>
</protein>
<evidence type="ECO:0000259" key="4">
    <source>
        <dbReference type="Pfam" id="PF00775"/>
    </source>
</evidence>
<keyword evidence="6" id="KW-1185">Reference proteome</keyword>